<proteinExistence type="predicted"/>
<accession>Q75LF1</accession>
<dbReference type="PANTHER" id="PTHR34190:SF4">
    <property type="entry name" value="EXPRESSED PROTEIN"/>
    <property type="match status" value="1"/>
</dbReference>
<reference evidence="3" key="1">
    <citation type="journal article" date="2005" name="Nature">
        <title>The map-based sequence of the rice genome.</title>
        <authorList>
            <consortium name="International rice genome sequencing project (IRGSP)"/>
            <person name="Matsumoto T."/>
            <person name="Wu J."/>
            <person name="Kanamori H."/>
            <person name="Katayose Y."/>
            <person name="Fujisawa M."/>
            <person name="Namiki N."/>
            <person name="Mizuno H."/>
            <person name="Yamamoto K."/>
            <person name="Antonio B.A."/>
            <person name="Baba T."/>
            <person name="Sakata K."/>
            <person name="Nagamura Y."/>
            <person name="Aoki H."/>
            <person name="Arikawa K."/>
            <person name="Arita K."/>
            <person name="Bito T."/>
            <person name="Chiden Y."/>
            <person name="Fujitsuka N."/>
            <person name="Fukunaka R."/>
            <person name="Hamada M."/>
            <person name="Harada C."/>
            <person name="Hayashi A."/>
            <person name="Hijishita S."/>
            <person name="Honda M."/>
            <person name="Hosokawa S."/>
            <person name="Ichikawa Y."/>
            <person name="Idonuma A."/>
            <person name="Iijima M."/>
            <person name="Ikeda M."/>
            <person name="Ikeno M."/>
            <person name="Ito K."/>
            <person name="Ito S."/>
            <person name="Ito T."/>
            <person name="Ito Y."/>
            <person name="Ito Y."/>
            <person name="Iwabuchi A."/>
            <person name="Kamiya K."/>
            <person name="Karasawa W."/>
            <person name="Kurita K."/>
            <person name="Katagiri S."/>
            <person name="Kikuta A."/>
            <person name="Kobayashi H."/>
            <person name="Kobayashi N."/>
            <person name="Machita K."/>
            <person name="Maehara T."/>
            <person name="Masukawa M."/>
            <person name="Mizubayashi T."/>
            <person name="Mukai Y."/>
            <person name="Nagasaki H."/>
            <person name="Nagata Y."/>
            <person name="Naito S."/>
            <person name="Nakashima M."/>
            <person name="Nakama Y."/>
            <person name="Nakamichi Y."/>
            <person name="Nakamura M."/>
            <person name="Meguro A."/>
            <person name="Negishi M."/>
            <person name="Ohta I."/>
            <person name="Ohta T."/>
            <person name="Okamoto M."/>
            <person name="Ono N."/>
            <person name="Saji S."/>
            <person name="Sakaguchi M."/>
            <person name="Sakai K."/>
            <person name="Shibata M."/>
            <person name="Shimokawa T."/>
            <person name="Song J."/>
            <person name="Takazaki Y."/>
            <person name="Terasawa K."/>
            <person name="Tsugane M."/>
            <person name="Tsuji K."/>
            <person name="Ueda S."/>
            <person name="Waki K."/>
            <person name="Yamagata H."/>
            <person name="Yamamoto M."/>
            <person name="Yamamoto S."/>
            <person name="Yamane H."/>
            <person name="Yoshiki S."/>
            <person name="Yoshihara R."/>
            <person name="Yukawa K."/>
            <person name="Zhong H."/>
            <person name="Yano M."/>
            <person name="Yuan Q."/>
            <person name="Ouyang S."/>
            <person name="Liu J."/>
            <person name="Jones K.M."/>
            <person name="Gansberger K."/>
            <person name="Moffat K."/>
            <person name="Hill J."/>
            <person name="Bera J."/>
            <person name="Fadrosh D."/>
            <person name="Jin S."/>
            <person name="Johri S."/>
            <person name="Kim M."/>
            <person name="Overton L."/>
            <person name="Reardon M."/>
            <person name="Tsitrin T."/>
            <person name="Vuong H."/>
            <person name="Weaver B."/>
            <person name="Ciecko A."/>
            <person name="Tallon L."/>
            <person name="Jackson J."/>
            <person name="Pai G."/>
            <person name="Aken S.V."/>
            <person name="Utterback T."/>
            <person name="Reidmuller S."/>
            <person name="Feldblyum T."/>
            <person name="Hsiao J."/>
            <person name="Zismann V."/>
            <person name="Iobst S."/>
            <person name="de Vazeille A.R."/>
            <person name="Buell C.R."/>
            <person name="Ying K."/>
            <person name="Li Y."/>
            <person name="Lu T."/>
            <person name="Huang Y."/>
            <person name="Zhao Q."/>
            <person name="Feng Q."/>
            <person name="Zhang L."/>
            <person name="Zhu J."/>
            <person name="Weng Q."/>
            <person name="Mu J."/>
            <person name="Lu Y."/>
            <person name="Fan D."/>
            <person name="Liu Y."/>
            <person name="Guan J."/>
            <person name="Zhang Y."/>
            <person name="Yu S."/>
            <person name="Liu X."/>
            <person name="Zhang Y."/>
            <person name="Hong G."/>
            <person name="Han B."/>
            <person name="Choisne N."/>
            <person name="Demange N."/>
            <person name="Orjeda G."/>
            <person name="Samain S."/>
            <person name="Cattolico L."/>
            <person name="Pelletier E."/>
            <person name="Couloux A."/>
            <person name="Segurens B."/>
            <person name="Wincker P."/>
            <person name="D'Hont A."/>
            <person name="Scarpelli C."/>
            <person name="Weissenbach J."/>
            <person name="Salanoubat M."/>
            <person name="Quetier F."/>
            <person name="Yu Y."/>
            <person name="Kim H.R."/>
            <person name="Rambo T."/>
            <person name="Currie J."/>
            <person name="Collura K."/>
            <person name="Luo M."/>
            <person name="Yang T."/>
            <person name="Ammiraju J.S.S."/>
            <person name="Engler F."/>
            <person name="Soderlund C."/>
            <person name="Wing R.A."/>
            <person name="Palmer L.E."/>
            <person name="de la Bastide M."/>
            <person name="Spiegel L."/>
            <person name="Nascimento L."/>
            <person name="Zutavern T."/>
            <person name="O'Shaughnessy A."/>
            <person name="Dike S."/>
            <person name="Dedhia N."/>
            <person name="Preston R."/>
            <person name="Balija V."/>
            <person name="McCombie W.R."/>
            <person name="Chow T."/>
            <person name="Chen H."/>
            <person name="Chung M."/>
            <person name="Chen C."/>
            <person name="Shaw J."/>
            <person name="Wu H."/>
            <person name="Hsiao K."/>
            <person name="Chao Y."/>
            <person name="Chu M."/>
            <person name="Cheng C."/>
            <person name="Hour A."/>
            <person name="Lee P."/>
            <person name="Lin S."/>
            <person name="Lin Y."/>
            <person name="Liou J."/>
            <person name="Liu S."/>
            <person name="Hsing Y."/>
            <person name="Raghuvanshi S."/>
            <person name="Mohanty A."/>
            <person name="Bharti A.K."/>
            <person name="Gaur A."/>
            <person name="Gupta V."/>
            <person name="Kumar D."/>
            <person name="Ravi V."/>
            <person name="Vij S."/>
            <person name="Kapur A."/>
            <person name="Khurana P."/>
            <person name="Khurana P."/>
            <person name="Khurana J.P."/>
            <person name="Tyagi A.K."/>
            <person name="Gaikwad K."/>
            <person name="Singh A."/>
            <person name="Dalal V."/>
            <person name="Srivastava S."/>
            <person name="Dixit A."/>
            <person name="Pal A.K."/>
            <person name="Ghazi I.A."/>
            <person name="Yadav M."/>
            <person name="Pandit A."/>
            <person name="Bhargava A."/>
            <person name="Sureshbabu K."/>
            <person name="Batra K."/>
            <person name="Sharma T.R."/>
            <person name="Mohapatra T."/>
            <person name="Singh N.K."/>
            <person name="Messing J."/>
            <person name="Nelson A.B."/>
            <person name="Fuks G."/>
            <person name="Kavchok S."/>
            <person name="Keizer G."/>
            <person name="Linton E."/>
            <person name="Llaca V."/>
            <person name="Song R."/>
            <person name="Tanyolac B."/>
            <person name="Young S."/>
            <person name="Ho-Il K."/>
            <person name="Hahn J.H."/>
            <person name="Sangsakoo G."/>
            <person name="Vanavichit A."/>
            <person name="de Mattos Luiz.A.T."/>
            <person name="Zimmer P.D."/>
            <person name="Malone G."/>
            <person name="Dellagostin O."/>
            <person name="de Oliveira A.C."/>
            <person name="Bevan M."/>
            <person name="Bancroft I."/>
            <person name="Minx P."/>
            <person name="Cordum H."/>
            <person name="Wilson R."/>
            <person name="Cheng Z."/>
            <person name="Jin W."/>
            <person name="Jiang J."/>
            <person name="Leong S.A."/>
            <person name="Iwama H."/>
            <person name="Gojobori T."/>
            <person name="Itoh T."/>
            <person name="Niimura Y."/>
            <person name="Fujii Y."/>
            <person name="Habara T."/>
            <person name="Sakai H."/>
            <person name="Sato Y."/>
            <person name="Wilson G."/>
            <person name="Kumar K."/>
            <person name="McCouch S."/>
            <person name="Juretic N."/>
            <person name="Hoen D."/>
            <person name="Wright S."/>
            <person name="Bruskiewich R."/>
            <person name="Bureau T."/>
            <person name="Miyao A."/>
            <person name="Hirochika H."/>
            <person name="Nishikawa T."/>
            <person name="Kadowaki K."/>
            <person name="Sugiura M."/>
            <person name="Burr B."/>
            <person name="Sasaki T."/>
        </authorList>
    </citation>
    <scope>NUCLEOTIDE SEQUENCE [LARGE SCALE GENOMIC DNA]</scope>
    <source>
        <strain evidence="3">cv. Nipponbare</strain>
    </source>
</reference>
<dbReference type="AlphaFoldDB" id="Q75LF1"/>
<reference evidence="3" key="2">
    <citation type="journal article" date="2008" name="Nucleic Acids Res.">
        <title>The rice annotation project database (RAP-DB): 2008 update.</title>
        <authorList>
            <consortium name="The rice annotation project (RAP)"/>
        </authorList>
    </citation>
    <scope>GENOME REANNOTATION</scope>
    <source>
        <strain evidence="3">cv. Nipponbare</strain>
    </source>
</reference>
<gene>
    <name evidence="2" type="primary">OSJNBb0079B16.18</name>
</gene>
<protein>
    <submittedName>
        <fullName evidence="2">Uncharacterized protein</fullName>
    </submittedName>
</protein>
<evidence type="ECO:0000313" key="3">
    <source>
        <dbReference type="Proteomes" id="UP000000763"/>
    </source>
</evidence>
<feature type="compositionally biased region" description="Basic and acidic residues" evidence="1">
    <location>
        <begin position="188"/>
        <end position="198"/>
    </location>
</feature>
<sequence length="268" mass="28388">MRISTRVDLLATATEGQIRRPLPFRMDPIASPHPMHADSPTAAMRGMDACLSFPACVDPLPPAIGRGGPEASPTVTTTMGLGRLSLSVSDQRVRSIAGGKLNYDRAELTELVMASAVAASHQPAASVMARVDRLDLVVGHLEEMRRGGGGGRRSSCGGSPSTTTTTVSSNESGSSSVASTPRGMSCRPAKEALEEARAKGSLVDRIASLETRVLKMEEEMEVTSSDVRNTGSDEKQQRSAAGNKKAEKRKRLKSLVKSCVRGKLNTND</sequence>
<dbReference type="PANTHER" id="PTHR34190">
    <property type="entry name" value="EXPRESSED PROTEIN"/>
    <property type="match status" value="1"/>
</dbReference>
<evidence type="ECO:0000256" key="1">
    <source>
        <dbReference type="SAM" id="MobiDB-lite"/>
    </source>
</evidence>
<feature type="region of interest" description="Disordered" evidence="1">
    <location>
        <begin position="142"/>
        <end position="200"/>
    </location>
</feature>
<dbReference type="EMBL" id="AC092780">
    <property type="protein sequence ID" value="AAR89048.1"/>
    <property type="molecule type" value="Genomic_DNA"/>
</dbReference>
<feature type="region of interest" description="Disordered" evidence="1">
    <location>
        <begin position="217"/>
        <end position="268"/>
    </location>
</feature>
<feature type="compositionally biased region" description="Low complexity" evidence="1">
    <location>
        <begin position="153"/>
        <end position="180"/>
    </location>
</feature>
<organism evidence="2 3">
    <name type="scientific">Oryza sativa subsp. japonica</name>
    <name type="common">Rice</name>
    <dbReference type="NCBI Taxonomy" id="39947"/>
    <lineage>
        <taxon>Eukaryota</taxon>
        <taxon>Viridiplantae</taxon>
        <taxon>Streptophyta</taxon>
        <taxon>Embryophyta</taxon>
        <taxon>Tracheophyta</taxon>
        <taxon>Spermatophyta</taxon>
        <taxon>Magnoliopsida</taxon>
        <taxon>Liliopsida</taxon>
        <taxon>Poales</taxon>
        <taxon>Poaceae</taxon>
        <taxon>BOP clade</taxon>
        <taxon>Oryzoideae</taxon>
        <taxon>Oryzeae</taxon>
        <taxon>Oryzinae</taxon>
        <taxon>Oryza</taxon>
        <taxon>Oryza sativa</taxon>
    </lineage>
</organism>
<name>Q75LF1_ORYSJ</name>
<dbReference type="Proteomes" id="UP000000763">
    <property type="component" value="Chromosome 3"/>
</dbReference>
<evidence type="ECO:0000313" key="2">
    <source>
        <dbReference type="EMBL" id="AAR89048.1"/>
    </source>
</evidence>